<feature type="compositionally biased region" description="Basic and acidic residues" evidence="1">
    <location>
        <begin position="131"/>
        <end position="150"/>
    </location>
</feature>
<proteinExistence type="predicted"/>
<evidence type="ECO:0000313" key="4">
    <source>
        <dbReference type="Proteomes" id="UP001328107"/>
    </source>
</evidence>
<keyword evidence="2" id="KW-0472">Membrane</keyword>
<feature type="compositionally biased region" description="Polar residues" evidence="1">
    <location>
        <begin position="94"/>
        <end position="104"/>
    </location>
</feature>
<comment type="caution">
    <text evidence="3">The sequence shown here is derived from an EMBL/GenBank/DDBJ whole genome shotgun (WGS) entry which is preliminary data.</text>
</comment>
<keyword evidence="4" id="KW-1185">Reference proteome</keyword>
<keyword evidence="2" id="KW-1133">Transmembrane helix</keyword>
<dbReference type="Proteomes" id="UP001328107">
    <property type="component" value="Unassembled WGS sequence"/>
</dbReference>
<name>A0AAN4ZCK3_9BILA</name>
<organism evidence="3 4">
    <name type="scientific">Pristionchus mayeri</name>
    <dbReference type="NCBI Taxonomy" id="1317129"/>
    <lineage>
        <taxon>Eukaryota</taxon>
        <taxon>Metazoa</taxon>
        <taxon>Ecdysozoa</taxon>
        <taxon>Nematoda</taxon>
        <taxon>Chromadorea</taxon>
        <taxon>Rhabditida</taxon>
        <taxon>Rhabditina</taxon>
        <taxon>Diplogasteromorpha</taxon>
        <taxon>Diplogasteroidea</taxon>
        <taxon>Neodiplogasteridae</taxon>
        <taxon>Pristionchus</taxon>
    </lineage>
</organism>
<sequence>YAYQQGFATLSFLNYLPTHVLNEIQLQPMISLQSLLLFSLLFKTVSALTDLEQTLATCAVAFFIFFIIFIVGFLCYWCMKIDDTERMLEQRAINPSNRNGTAANEDNYRRSPQQHHRQRSEDPQQRPPYPLEDHPLLPRNDHGPEELRNDTPDISVCIAPECPVIQSDVPLTPPPKVHFPKVGFVFGSE</sequence>
<feature type="transmembrane region" description="Helical" evidence="2">
    <location>
        <begin position="54"/>
        <end position="79"/>
    </location>
</feature>
<keyword evidence="2" id="KW-0812">Transmembrane</keyword>
<protein>
    <submittedName>
        <fullName evidence="3">Uncharacterized protein</fullName>
    </submittedName>
</protein>
<evidence type="ECO:0000256" key="2">
    <source>
        <dbReference type="SAM" id="Phobius"/>
    </source>
</evidence>
<dbReference type="AlphaFoldDB" id="A0AAN4ZCK3"/>
<feature type="non-terminal residue" evidence="3">
    <location>
        <position position="1"/>
    </location>
</feature>
<evidence type="ECO:0000313" key="3">
    <source>
        <dbReference type="EMBL" id="GMR36013.1"/>
    </source>
</evidence>
<accession>A0AAN4ZCK3</accession>
<evidence type="ECO:0000256" key="1">
    <source>
        <dbReference type="SAM" id="MobiDB-lite"/>
    </source>
</evidence>
<reference evidence="4" key="1">
    <citation type="submission" date="2022-10" db="EMBL/GenBank/DDBJ databases">
        <title>Genome assembly of Pristionchus species.</title>
        <authorList>
            <person name="Yoshida K."/>
            <person name="Sommer R.J."/>
        </authorList>
    </citation>
    <scope>NUCLEOTIDE SEQUENCE [LARGE SCALE GENOMIC DNA]</scope>
    <source>
        <strain evidence="4">RS5460</strain>
    </source>
</reference>
<dbReference type="EMBL" id="BTRK01000002">
    <property type="protein sequence ID" value="GMR36013.1"/>
    <property type="molecule type" value="Genomic_DNA"/>
</dbReference>
<feature type="region of interest" description="Disordered" evidence="1">
    <location>
        <begin position="94"/>
        <end position="150"/>
    </location>
</feature>
<gene>
    <name evidence="3" type="ORF">PMAYCL1PPCAC_06208</name>
</gene>